<dbReference type="EMBL" id="JAXIVS010000010">
    <property type="protein sequence ID" value="MDY7230078.1"/>
    <property type="molecule type" value="Genomic_DNA"/>
</dbReference>
<dbReference type="RefSeq" id="WP_321548802.1">
    <property type="nucleotide sequence ID" value="NZ_JAXIVS010000010.1"/>
</dbReference>
<dbReference type="Proteomes" id="UP001291309">
    <property type="component" value="Unassembled WGS sequence"/>
</dbReference>
<reference evidence="2 3" key="1">
    <citation type="submission" date="2023-12" db="EMBL/GenBank/DDBJ databases">
        <title>the genome sequence of Hyalangium sp. s54d21.</title>
        <authorList>
            <person name="Zhang X."/>
        </authorList>
    </citation>
    <scope>NUCLEOTIDE SEQUENCE [LARGE SCALE GENOMIC DNA]</scope>
    <source>
        <strain evidence="3">s54d21</strain>
    </source>
</reference>
<keyword evidence="3" id="KW-1185">Reference proteome</keyword>
<evidence type="ECO:0000313" key="3">
    <source>
        <dbReference type="Proteomes" id="UP001291309"/>
    </source>
</evidence>
<accession>A0ABU5H9C4</accession>
<comment type="caution">
    <text evidence="2">The sequence shown here is derived from an EMBL/GenBank/DDBJ whole genome shotgun (WGS) entry which is preliminary data.</text>
</comment>
<sequence>MSLRSPMQLTLFEVPGASRPVPERSRSPRPPAAPSPTERSVPARAEALPRAAGLAHQLSEHLGLPVHLTLTDNRATLVSFRRRPEGVRVRVHHLFLDAPEAVVRAMAAFVGRDEARARAVLEAYAGEQRSRVRRTRKPGAPLKARGQCFDLRALYEHLNATYFEGHIQADIGWARRPGNKRRKTIRLGVYDARLREIRVHPALDQPHVPAFVVEAVIFHAMLHQLFPEAPDGSHPSHSPEFLERERAFPLLDSARRWQREHLRTLLRG</sequence>
<gene>
    <name evidence="2" type="ORF">SYV04_27030</name>
</gene>
<evidence type="ECO:0000313" key="2">
    <source>
        <dbReference type="EMBL" id="MDY7230078.1"/>
    </source>
</evidence>
<protein>
    <submittedName>
        <fullName evidence="2">Uncharacterized protein</fullName>
    </submittedName>
</protein>
<proteinExistence type="predicted"/>
<feature type="region of interest" description="Disordered" evidence="1">
    <location>
        <begin position="1"/>
        <end position="43"/>
    </location>
</feature>
<name>A0ABU5H9C4_9BACT</name>
<organism evidence="2 3">
    <name type="scientific">Hyalangium rubrum</name>
    <dbReference type="NCBI Taxonomy" id="3103134"/>
    <lineage>
        <taxon>Bacteria</taxon>
        <taxon>Pseudomonadati</taxon>
        <taxon>Myxococcota</taxon>
        <taxon>Myxococcia</taxon>
        <taxon>Myxococcales</taxon>
        <taxon>Cystobacterineae</taxon>
        <taxon>Archangiaceae</taxon>
        <taxon>Hyalangium</taxon>
    </lineage>
</organism>
<evidence type="ECO:0000256" key="1">
    <source>
        <dbReference type="SAM" id="MobiDB-lite"/>
    </source>
</evidence>